<evidence type="ECO:0000256" key="7">
    <source>
        <dbReference type="ARBA" id="ARBA00022516"/>
    </source>
</evidence>
<dbReference type="AlphaFoldDB" id="A0AAD1UL44"/>
<accession>A0AAD1UL44</accession>
<dbReference type="GO" id="GO:0004605">
    <property type="term" value="F:phosphatidate cytidylyltransferase activity"/>
    <property type="evidence" value="ECO:0007669"/>
    <property type="project" value="UniProtKB-UniRule"/>
</dbReference>
<evidence type="ECO:0000256" key="18">
    <source>
        <dbReference type="SAM" id="MobiDB-lite"/>
    </source>
</evidence>
<comment type="similarity">
    <text evidence="5 16 17">Belongs to the CDS family.</text>
</comment>
<evidence type="ECO:0000256" key="16">
    <source>
        <dbReference type="PIRNR" id="PIRNR018269"/>
    </source>
</evidence>
<name>A0AAD1UL44_EUPCR</name>
<feature type="transmembrane region" description="Helical" evidence="16">
    <location>
        <begin position="94"/>
        <end position="114"/>
    </location>
</feature>
<dbReference type="Proteomes" id="UP001295684">
    <property type="component" value="Unassembled WGS sequence"/>
</dbReference>
<evidence type="ECO:0000256" key="11">
    <source>
        <dbReference type="ARBA" id="ARBA00022989"/>
    </source>
</evidence>
<dbReference type="InterPro" id="IPR000374">
    <property type="entry name" value="PC_trans"/>
</dbReference>
<feature type="transmembrane region" description="Helical" evidence="16">
    <location>
        <begin position="166"/>
        <end position="185"/>
    </location>
</feature>
<keyword evidence="11 16" id="KW-1133">Transmembrane helix</keyword>
<comment type="pathway">
    <text evidence="3 16 17">Phospholipid metabolism; CDP-diacylglycerol biosynthesis; CDP-diacylglycerol from sn-glycerol 3-phosphate: step 3/3.</text>
</comment>
<evidence type="ECO:0000256" key="13">
    <source>
        <dbReference type="ARBA" id="ARBA00023136"/>
    </source>
</evidence>
<dbReference type="EMBL" id="CAMPGE010012620">
    <property type="protein sequence ID" value="CAI2371391.1"/>
    <property type="molecule type" value="Genomic_DNA"/>
</dbReference>
<protein>
    <recommendedName>
        <fullName evidence="6 16">Phosphatidate cytidylyltransferase</fullName>
        <ecNumber evidence="6 16">2.7.7.41</ecNumber>
    </recommendedName>
</protein>
<feature type="transmembrane region" description="Helical" evidence="16">
    <location>
        <begin position="134"/>
        <end position="154"/>
    </location>
</feature>
<keyword evidence="13 16" id="KW-0472">Membrane</keyword>
<comment type="pathway">
    <text evidence="4">Lipid metabolism.</text>
</comment>
<dbReference type="PANTHER" id="PTHR13773:SF8">
    <property type="entry name" value="PHOSPHATIDATE CYTIDYLYLTRANSFERASE, PHOTORECEPTOR-SPECIFIC"/>
    <property type="match status" value="1"/>
</dbReference>
<keyword evidence="12 16" id="KW-0443">Lipid metabolism</keyword>
<feature type="transmembrane region" description="Helical" evidence="16">
    <location>
        <begin position="39"/>
        <end position="57"/>
    </location>
</feature>
<reference evidence="19" key="1">
    <citation type="submission" date="2023-07" db="EMBL/GenBank/DDBJ databases">
        <authorList>
            <consortium name="AG Swart"/>
            <person name="Singh M."/>
            <person name="Singh A."/>
            <person name="Seah K."/>
            <person name="Emmerich C."/>
        </authorList>
    </citation>
    <scope>NUCLEOTIDE SEQUENCE</scope>
    <source>
        <strain evidence="19">DP1</strain>
    </source>
</reference>
<proteinExistence type="inferred from homology"/>
<feature type="transmembrane region" description="Helical" evidence="16">
    <location>
        <begin position="303"/>
        <end position="323"/>
    </location>
</feature>
<evidence type="ECO:0000256" key="6">
    <source>
        <dbReference type="ARBA" id="ARBA00012487"/>
    </source>
</evidence>
<evidence type="ECO:0000313" key="20">
    <source>
        <dbReference type="Proteomes" id="UP001295684"/>
    </source>
</evidence>
<keyword evidence="9 16" id="KW-0812">Transmembrane</keyword>
<evidence type="ECO:0000256" key="5">
    <source>
        <dbReference type="ARBA" id="ARBA00010185"/>
    </source>
</evidence>
<feature type="transmembrane region" description="Helical" evidence="16">
    <location>
        <begin position="63"/>
        <end position="82"/>
    </location>
</feature>
<evidence type="ECO:0000256" key="3">
    <source>
        <dbReference type="ARBA" id="ARBA00005119"/>
    </source>
</evidence>
<evidence type="ECO:0000256" key="15">
    <source>
        <dbReference type="ARBA" id="ARBA00023264"/>
    </source>
</evidence>
<keyword evidence="14 16" id="KW-0594">Phospholipid biosynthesis</keyword>
<evidence type="ECO:0000256" key="12">
    <source>
        <dbReference type="ARBA" id="ARBA00023098"/>
    </source>
</evidence>
<keyword evidence="8 16" id="KW-0808">Transferase</keyword>
<dbReference type="GO" id="GO:0016024">
    <property type="term" value="P:CDP-diacylglycerol biosynthetic process"/>
    <property type="evidence" value="ECO:0007669"/>
    <property type="project" value="UniProtKB-UniRule"/>
</dbReference>
<keyword evidence="7 16" id="KW-0444">Lipid biosynthesis</keyword>
<dbReference type="GO" id="GO:0005789">
    <property type="term" value="C:endoplasmic reticulum membrane"/>
    <property type="evidence" value="ECO:0007669"/>
    <property type="project" value="TreeGrafter"/>
</dbReference>
<evidence type="ECO:0000256" key="10">
    <source>
        <dbReference type="ARBA" id="ARBA00022695"/>
    </source>
</evidence>
<feature type="compositionally biased region" description="Basic residues" evidence="18">
    <location>
        <begin position="1"/>
        <end position="10"/>
    </location>
</feature>
<evidence type="ECO:0000256" key="14">
    <source>
        <dbReference type="ARBA" id="ARBA00023209"/>
    </source>
</evidence>
<dbReference type="PROSITE" id="PS01315">
    <property type="entry name" value="CDS"/>
    <property type="match status" value="1"/>
</dbReference>
<evidence type="ECO:0000256" key="1">
    <source>
        <dbReference type="ARBA" id="ARBA00001698"/>
    </source>
</evidence>
<feature type="transmembrane region" description="Helical" evidence="16">
    <location>
        <begin position="228"/>
        <end position="250"/>
    </location>
</feature>
<feature type="transmembrane region" description="Helical" evidence="16">
    <location>
        <begin position="191"/>
        <end position="216"/>
    </location>
</feature>
<dbReference type="PIRSF" id="PIRSF018269">
    <property type="entry name" value="PC_trans_euk"/>
    <property type="match status" value="1"/>
</dbReference>
<organism evidence="19 20">
    <name type="scientific">Euplotes crassus</name>
    <dbReference type="NCBI Taxonomy" id="5936"/>
    <lineage>
        <taxon>Eukaryota</taxon>
        <taxon>Sar</taxon>
        <taxon>Alveolata</taxon>
        <taxon>Ciliophora</taxon>
        <taxon>Intramacronucleata</taxon>
        <taxon>Spirotrichea</taxon>
        <taxon>Hypotrichia</taxon>
        <taxon>Euplotida</taxon>
        <taxon>Euplotidae</taxon>
        <taxon>Moneuplotes</taxon>
    </lineage>
</organism>
<dbReference type="Pfam" id="PF01148">
    <property type="entry name" value="CTP_transf_1"/>
    <property type="match status" value="1"/>
</dbReference>
<evidence type="ECO:0000256" key="9">
    <source>
        <dbReference type="ARBA" id="ARBA00022692"/>
    </source>
</evidence>
<comment type="subcellular location">
    <subcellularLocation>
        <location evidence="2">Membrane</location>
        <topology evidence="2">Multi-pass membrane protein</topology>
    </subcellularLocation>
</comment>
<keyword evidence="20" id="KW-1185">Reference proteome</keyword>
<feature type="compositionally biased region" description="Basic and acidic residues" evidence="18">
    <location>
        <begin position="11"/>
        <end position="31"/>
    </location>
</feature>
<evidence type="ECO:0000256" key="8">
    <source>
        <dbReference type="ARBA" id="ARBA00022679"/>
    </source>
</evidence>
<evidence type="ECO:0000313" key="19">
    <source>
        <dbReference type="EMBL" id="CAI2371391.1"/>
    </source>
</evidence>
<comment type="caution">
    <text evidence="19">The sequence shown here is derived from an EMBL/GenBank/DDBJ whole genome shotgun (WGS) entry which is preliminary data.</text>
</comment>
<gene>
    <name evidence="19" type="ORF">ECRASSUSDP1_LOCUS12713</name>
</gene>
<dbReference type="PANTHER" id="PTHR13773">
    <property type="entry name" value="PHOSPHATIDATE CYTIDYLYLTRANSFERASE"/>
    <property type="match status" value="1"/>
</dbReference>
<comment type="catalytic activity">
    <reaction evidence="1 16 17">
        <text>a 1,2-diacyl-sn-glycero-3-phosphate + CTP + H(+) = a CDP-1,2-diacyl-sn-glycerol + diphosphate</text>
        <dbReference type="Rhea" id="RHEA:16229"/>
        <dbReference type="ChEBI" id="CHEBI:15378"/>
        <dbReference type="ChEBI" id="CHEBI:33019"/>
        <dbReference type="ChEBI" id="CHEBI:37563"/>
        <dbReference type="ChEBI" id="CHEBI:58332"/>
        <dbReference type="ChEBI" id="CHEBI:58608"/>
        <dbReference type="EC" id="2.7.7.41"/>
    </reaction>
</comment>
<evidence type="ECO:0000256" key="17">
    <source>
        <dbReference type="RuleBase" id="RU003938"/>
    </source>
</evidence>
<keyword evidence="15 16" id="KW-1208">Phospholipid metabolism</keyword>
<dbReference type="EC" id="2.7.7.41" evidence="6 16"/>
<dbReference type="InterPro" id="IPR016720">
    <property type="entry name" value="PC_Trfase_euk"/>
</dbReference>
<evidence type="ECO:0000256" key="2">
    <source>
        <dbReference type="ARBA" id="ARBA00004141"/>
    </source>
</evidence>
<keyword evidence="10 16" id="KW-0548">Nucleotidyltransferase</keyword>
<evidence type="ECO:0000256" key="4">
    <source>
        <dbReference type="ARBA" id="ARBA00005189"/>
    </source>
</evidence>
<sequence length="405" mass="46297">MGKKKNQKNQKGKDLPLDEKKEPQKDDSEHAKANRMQSFYVRTVTTILMLVGFLVILGLGHLYSMMLVLMLMLLCFKELKALKRKKELDKNIPYFNVINWYFFLTVVFFVLPLYLPNQTKVGITDPTLLEIFNYHKLISFLAFIFGILLFTWSLEKDTYKYQFKMLGWSLLILLIVVSQACSLVYNMYKGLFWFIFPALCVVSNDIFAYIFGFFMGKTPLIKLSPKKTWEGFIGGAICTFIWAFIASLYLTEFESLACPQTRITYEPSAFPSCNIGTVYIPKRFDLPVPILGFDHFMIAPVQWHAAVIALFSSLIAPFGGFFASGLKRAFNIKDFGTTIPGHGGITDRFDCQIMMSMFTFVYLHQVVFRLNPTVDGIMNSIYKLSPGEQTQILNELSLSLTGILA</sequence>
<feature type="region of interest" description="Disordered" evidence="18">
    <location>
        <begin position="1"/>
        <end position="31"/>
    </location>
</feature>